<dbReference type="InterPro" id="IPR027417">
    <property type="entry name" value="P-loop_NTPase"/>
</dbReference>
<comment type="caution">
    <text evidence="8">The sequence shown here is derived from an EMBL/GenBank/DDBJ whole genome shotgun (WGS) entry which is preliminary data.</text>
</comment>
<dbReference type="PANTHER" id="PTHR43046">
    <property type="entry name" value="GDP-MANNOSE MANNOSYL HYDROLASE"/>
    <property type="match status" value="1"/>
</dbReference>
<keyword evidence="3 5" id="KW-0378">Hydrolase</keyword>
<organism evidence="8 9">
    <name type="scientific">Streptomyces calidiresistens</name>
    <dbReference type="NCBI Taxonomy" id="1485586"/>
    <lineage>
        <taxon>Bacteria</taxon>
        <taxon>Bacillati</taxon>
        <taxon>Actinomycetota</taxon>
        <taxon>Actinomycetes</taxon>
        <taxon>Kitasatosporales</taxon>
        <taxon>Streptomycetaceae</taxon>
        <taxon>Streptomyces</taxon>
    </lineage>
</organism>
<dbReference type="RefSeq" id="WP_182665557.1">
    <property type="nucleotide sequence ID" value="NZ_VKHS01000482.1"/>
</dbReference>
<evidence type="ECO:0000313" key="9">
    <source>
        <dbReference type="Proteomes" id="UP000530234"/>
    </source>
</evidence>
<evidence type="ECO:0000313" key="8">
    <source>
        <dbReference type="EMBL" id="MBB0231318.1"/>
    </source>
</evidence>
<sequence length="360" mass="38438">MIIWLNGAFGAGKTSVAGELVELLPGGVLFEPGRLTAVLRGTLPVKSWEETGDVRNLPAWRRLVVEAVAAVHRETGGTLVVPGSLLDRSHRDEIFGGLAACGLSVRHLLVHVDEAVLRHRLRDRPPPTAGRTNPPVPAYGDPPPDRLRAPDPIGAYLRALEEWLALDAHTVDAAGLTPRLIAERLARAVGAGAGLCPMPGTPRRTGATVAAGVLFFDEDDRVLLVDPVYKAGWEFPGGVVESGESPARAAIREIAEELGLRMSGAPPLLVIDWEPPRPPGYGGLRLLFDGGVLPPERAAGLLLPPDELRAWRFVDPVEAERLLSPNRMARLRWALRARAEGRPLNLEAGVPVGPGAPVGP</sequence>
<name>A0A7W3T5H0_9ACTN</name>
<proteinExistence type="inferred from homology"/>
<dbReference type="PANTHER" id="PTHR43046:SF12">
    <property type="entry name" value="GDP-MANNOSE MANNOSYL HYDROLASE"/>
    <property type="match status" value="1"/>
</dbReference>
<comment type="cofactor">
    <cofactor evidence="1">
        <name>Mg(2+)</name>
        <dbReference type="ChEBI" id="CHEBI:18420"/>
    </cofactor>
</comment>
<gene>
    <name evidence="8" type="ORF">FOE67_17835</name>
</gene>
<dbReference type="Gene3D" id="3.40.50.300">
    <property type="entry name" value="P-loop containing nucleotide triphosphate hydrolases"/>
    <property type="match status" value="1"/>
</dbReference>
<accession>A0A7W3T5H0</accession>
<keyword evidence="4" id="KW-0460">Magnesium</keyword>
<dbReference type="Pfam" id="PF13671">
    <property type="entry name" value="AAA_33"/>
    <property type="match status" value="1"/>
</dbReference>
<dbReference type="SUPFAM" id="SSF52540">
    <property type="entry name" value="P-loop containing nucleoside triphosphate hydrolases"/>
    <property type="match status" value="1"/>
</dbReference>
<reference evidence="9" key="1">
    <citation type="submission" date="2019-10" db="EMBL/GenBank/DDBJ databases">
        <title>Streptomyces sp. nov., a novel actinobacterium isolated from alkaline environment.</title>
        <authorList>
            <person name="Golinska P."/>
        </authorList>
    </citation>
    <scope>NUCLEOTIDE SEQUENCE [LARGE SCALE GENOMIC DNA]</scope>
    <source>
        <strain evidence="9">DSM 42108</strain>
    </source>
</reference>
<evidence type="ECO:0000259" key="7">
    <source>
        <dbReference type="PROSITE" id="PS51462"/>
    </source>
</evidence>
<dbReference type="GO" id="GO:0016787">
    <property type="term" value="F:hydrolase activity"/>
    <property type="evidence" value="ECO:0007669"/>
    <property type="project" value="UniProtKB-KW"/>
</dbReference>
<dbReference type="Proteomes" id="UP000530234">
    <property type="component" value="Unassembled WGS sequence"/>
</dbReference>
<dbReference type="PROSITE" id="PS00893">
    <property type="entry name" value="NUDIX_BOX"/>
    <property type="match status" value="1"/>
</dbReference>
<dbReference type="PROSITE" id="PS51462">
    <property type="entry name" value="NUDIX"/>
    <property type="match status" value="1"/>
</dbReference>
<evidence type="ECO:0000256" key="3">
    <source>
        <dbReference type="ARBA" id="ARBA00022801"/>
    </source>
</evidence>
<dbReference type="InterPro" id="IPR000086">
    <property type="entry name" value="NUDIX_hydrolase_dom"/>
</dbReference>
<dbReference type="InterPro" id="IPR020084">
    <property type="entry name" value="NUDIX_hydrolase_CS"/>
</dbReference>
<evidence type="ECO:0000256" key="1">
    <source>
        <dbReference type="ARBA" id="ARBA00001946"/>
    </source>
</evidence>
<dbReference type="AlphaFoldDB" id="A0A7W3T5H0"/>
<feature type="region of interest" description="Disordered" evidence="6">
    <location>
        <begin position="121"/>
        <end position="147"/>
    </location>
</feature>
<comment type="similarity">
    <text evidence="2 5">Belongs to the Nudix hydrolase family.</text>
</comment>
<protein>
    <submittedName>
        <fullName evidence="8">NUDIX domain-containing protein</fullName>
    </submittedName>
</protein>
<keyword evidence="9" id="KW-1185">Reference proteome</keyword>
<dbReference type="Pfam" id="PF00293">
    <property type="entry name" value="NUDIX"/>
    <property type="match status" value="1"/>
</dbReference>
<dbReference type="InterPro" id="IPR020476">
    <property type="entry name" value="Nudix_hydrolase"/>
</dbReference>
<evidence type="ECO:0000256" key="5">
    <source>
        <dbReference type="RuleBase" id="RU003476"/>
    </source>
</evidence>
<evidence type="ECO:0000256" key="2">
    <source>
        <dbReference type="ARBA" id="ARBA00005582"/>
    </source>
</evidence>
<dbReference type="CDD" id="cd18876">
    <property type="entry name" value="NUDIX_Hydrolase"/>
    <property type="match status" value="1"/>
</dbReference>
<dbReference type="InterPro" id="IPR015797">
    <property type="entry name" value="NUDIX_hydrolase-like_dom_sf"/>
</dbReference>
<dbReference type="EMBL" id="VKHS01000482">
    <property type="protein sequence ID" value="MBB0231318.1"/>
    <property type="molecule type" value="Genomic_DNA"/>
</dbReference>
<feature type="domain" description="Nudix hydrolase" evidence="7">
    <location>
        <begin position="206"/>
        <end position="336"/>
    </location>
</feature>
<evidence type="ECO:0000256" key="4">
    <source>
        <dbReference type="ARBA" id="ARBA00022842"/>
    </source>
</evidence>
<dbReference type="SUPFAM" id="SSF55811">
    <property type="entry name" value="Nudix"/>
    <property type="match status" value="1"/>
</dbReference>
<dbReference type="Gene3D" id="3.90.79.10">
    <property type="entry name" value="Nucleoside Triphosphate Pyrophosphohydrolase"/>
    <property type="match status" value="1"/>
</dbReference>
<evidence type="ECO:0000256" key="6">
    <source>
        <dbReference type="SAM" id="MobiDB-lite"/>
    </source>
</evidence>
<dbReference type="PRINTS" id="PR00502">
    <property type="entry name" value="NUDIXFAMILY"/>
</dbReference>